<accession>A0A0B7NUX3</accession>
<organism evidence="1">
    <name type="scientific">Propionibacterium freudenreichii subsp. freudenreichii</name>
    <dbReference type="NCBI Taxonomy" id="66712"/>
    <lineage>
        <taxon>Bacteria</taxon>
        <taxon>Bacillati</taxon>
        <taxon>Actinomycetota</taxon>
        <taxon>Actinomycetes</taxon>
        <taxon>Propionibacteriales</taxon>
        <taxon>Propionibacteriaceae</taxon>
        <taxon>Propionibacterium</taxon>
    </lineage>
</organism>
<evidence type="ECO:0000313" key="1">
    <source>
        <dbReference type="EMBL" id="CEP26491.1"/>
    </source>
</evidence>
<proteinExistence type="predicted"/>
<gene>
    <name evidence="1" type="ORF">PFCIRM138_07840</name>
</gene>
<sequence>MGEGDSDATAEMVRT</sequence>
<reference evidence="1" key="1">
    <citation type="submission" date="2014-08" db="EMBL/GenBank/DDBJ databases">
        <authorList>
            <person name="Falentin Helene"/>
        </authorList>
    </citation>
    <scope>NUCLEOTIDE SEQUENCE</scope>
</reference>
<dbReference type="EMBL" id="LM676412">
    <property type="protein sequence ID" value="CEP26491.1"/>
    <property type="molecule type" value="Genomic_DNA"/>
</dbReference>
<protein>
    <submittedName>
        <fullName evidence="1">Uncharacterized protein</fullName>
    </submittedName>
</protein>
<name>A0A0B7NUX3_PROFF</name>